<evidence type="ECO:0000313" key="8">
    <source>
        <dbReference type="EMBL" id="PEN12238.1"/>
    </source>
</evidence>
<sequence>MPDEYTEVTSESWLNRLWDSITGVLFGILIFLVAFPLLFWNEGRAVKTARSLDEGAASVVTTSPDAVDPELDGQLVHVTGRATSDATLTDPIFGIEASALKLRRSVEMYQWTEETSQETQKKLGGSEETVTTYSYSKTWASRPIDSEEFEKSAGHENPGPMPFSEWSDVAHPVTVGAFRLPGSMADGIGSYDDYVPTPDERTAIEAEHDITSQGGTLYSGDPATPQVGDIRVTFDAVASGPVSIVAKQTGDSFEAYQTSNGQTVSMLESGTHSAASMFESAQASNTMWTWGLRGLGILLMTFGLSLVFRPLTVVADVVPFLGNLLETGFGLVSFLIAIPFALVTIALGWIVYRPLVGIGLLVVAAAVVGLVVWMRGRADASSASESPAPSPV</sequence>
<dbReference type="OrthoDB" id="273988at2"/>
<feature type="transmembrane region" description="Helical" evidence="7">
    <location>
        <begin position="328"/>
        <end position="350"/>
    </location>
</feature>
<evidence type="ECO:0000256" key="4">
    <source>
        <dbReference type="ARBA" id="ARBA00022824"/>
    </source>
</evidence>
<feature type="transmembrane region" description="Helical" evidence="7">
    <location>
        <begin position="290"/>
        <end position="308"/>
    </location>
</feature>
<dbReference type="GO" id="GO:0071763">
    <property type="term" value="P:nuclear membrane organization"/>
    <property type="evidence" value="ECO:0007669"/>
    <property type="project" value="TreeGrafter"/>
</dbReference>
<dbReference type="Pfam" id="PF07787">
    <property type="entry name" value="TMEM43"/>
    <property type="match status" value="1"/>
</dbReference>
<evidence type="ECO:0000256" key="3">
    <source>
        <dbReference type="ARBA" id="ARBA00022692"/>
    </source>
</evidence>
<dbReference type="RefSeq" id="WP_098077336.1">
    <property type="nucleotide sequence ID" value="NZ_PDEQ01000008.1"/>
</dbReference>
<dbReference type="AlphaFoldDB" id="A0A2A8CUV9"/>
<organism evidence="8 9">
    <name type="scientific">Longibacter salinarum</name>
    <dbReference type="NCBI Taxonomy" id="1850348"/>
    <lineage>
        <taxon>Bacteria</taxon>
        <taxon>Pseudomonadati</taxon>
        <taxon>Rhodothermota</taxon>
        <taxon>Rhodothermia</taxon>
        <taxon>Rhodothermales</taxon>
        <taxon>Salisaetaceae</taxon>
        <taxon>Longibacter</taxon>
    </lineage>
</organism>
<protein>
    <recommendedName>
        <fullName evidence="10">Primosome assembly protein PriA</fullName>
    </recommendedName>
</protein>
<proteinExistence type="predicted"/>
<dbReference type="PANTHER" id="PTHR13416">
    <property type="match status" value="1"/>
</dbReference>
<name>A0A2A8CUV9_9BACT</name>
<evidence type="ECO:0000256" key="2">
    <source>
        <dbReference type="ARBA" id="ARBA00004586"/>
    </source>
</evidence>
<evidence type="ECO:0008006" key="10">
    <source>
        <dbReference type="Google" id="ProtNLM"/>
    </source>
</evidence>
<dbReference type="PANTHER" id="PTHR13416:SF2">
    <property type="entry name" value="TRANSMEMBRANE PROTEIN 43"/>
    <property type="match status" value="1"/>
</dbReference>
<evidence type="ECO:0000256" key="5">
    <source>
        <dbReference type="ARBA" id="ARBA00022989"/>
    </source>
</evidence>
<keyword evidence="4" id="KW-0256">Endoplasmic reticulum</keyword>
<keyword evidence="5 7" id="KW-1133">Transmembrane helix</keyword>
<comment type="caution">
    <text evidence="8">The sequence shown here is derived from an EMBL/GenBank/DDBJ whole genome shotgun (WGS) entry which is preliminary data.</text>
</comment>
<dbReference type="InterPro" id="IPR012430">
    <property type="entry name" value="TMEM43_fam"/>
</dbReference>
<evidence type="ECO:0000256" key="7">
    <source>
        <dbReference type="SAM" id="Phobius"/>
    </source>
</evidence>
<gene>
    <name evidence="8" type="ORF">CRI94_14455</name>
</gene>
<dbReference type="Proteomes" id="UP000220102">
    <property type="component" value="Unassembled WGS sequence"/>
</dbReference>
<keyword evidence="9" id="KW-1185">Reference proteome</keyword>
<keyword evidence="3 7" id="KW-0812">Transmembrane</keyword>
<keyword evidence="6 7" id="KW-0472">Membrane</keyword>
<comment type="subcellular location">
    <subcellularLocation>
        <location evidence="1">Endomembrane system</location>
        <topology evidence="1">Multi-pass membrane protein</topology>
    </subcellularLocation>
    <subcellularLocation>
        <location evidence="2">Endoplasmic reticulum membrane</location>
    </subcellularLocation>
</comment>
<evidence type="ECO:0000313" key="9">
    <source>
        <dbReference type="Proteomes" id="UP000220102"/>
    </source>
</evidence>
<evidence type="ECO:0000256" key="1">
    <source>
        <dbReference type="ARBA" id="ARBA00004127"/>
    </source>
</evidence>
<reference evidence="8 9" key="1">
    <citation type="submission" date="2017-10" db="EMBL/GenBank/DDBJ databases">
        <title>Draft genome of Longibacter Salinarum.</title>
        <authorList>
            <person name="Goh K.M."/>
            <person name="Shamsir M.S."/>
            <person name="Lim S.W."/>
        </authorList>
    </citation>
    <scope>NUCLEOTIDE SEQUENCE [LARGE SCALE GENOMIC DNA]</scope>
    <source>
        <strain evidence="8 9">KCTC 52045</strain>
    </source>
</reference>
<dbReference type="GO" id="GO:0006629">
    <property type="term" value="P:lipid metabolic process"/>
    <property type="evidence" value="ECO:0007669"/>
    <property type="project" value="TreeGrafter"/>
</dbReference>
<feature type="transmembrane region" description="Helical" evidence="7">
    <location>
        <begin position="20"/>
        <end position="40"/>
    </location>
</feature>
<feature type="transmembrane region" description="Helical" evidence="7">
    <location>
        <begin position="355"/>
        <end position="374"/>
    </location>
</feature>
<dbReference type="GO" id="GO:0012505">
    <property type="term" value="C:endomembrane system"/>
    <property type="evidence" value="ECO:0007669"/>
    <property type="project" value="UniProtKB-SubCell"/>
</dbReference>
<accession>A0A2A8CUV9</accession>
<evidence type="ECO:0000256" key="6">
    <source>
        <dbReference type="ARBA" id="ARBA00023136"/>
    </source>
</evidence>
<dbReference type="EMBL" id="PDEQ01000008">
    <property type="protein sequence ID" value="PEN12238.1"/>
    <property type="molecule type" value="Genomic_DNA"/>
</dbReference>